<dbReference type="EMBL" id="PYLP01000001">
    <property type="protein sequence ID" value="PST42120.1"/>
    <property type="molecule type" value="Genomic_DNA"/>
</dbReference>
<dbReference type="GO" id="GO:0005886">
    <property type="term" value="C:plasma membrane"/>
    <property type="evidence" value="ECO:0007669"/>
    <property type="project" value="UniProtKB-SubCell"/>
</dbReference>
<comment type="similarity">
    <text evidence="6">Belongs to the ABC-4 integral membrane protein family.</text>
</comment>
<evidence type="ECO:0000256" key="2">
    <source>
        <dbReference type="ARBA" id="ARBA00022475"/>
    </source>
</evidence>
<dbReference type="AlphaFoldDB" id="A0A2T3G3J6"/>
<keyword evidence="5 7" id="KW-0472">Membrane</keyword>
<comment type="caution">
    <text evidence="9">The sequence shown here is derived from an EMBL/GenBank/DDBJ whole genome shotgun (WGS) entry which is preliminary data.</text>
</comment>
<feature type="transmembrane region" description="Helical" evidence="7">
    <location>
        <begin position="20"/>
        <end position="41"/>
    </location>
</feature>
<feature type="domain" description="ABC3 transporter permease C-terminal" evidence="8">
    <location>
        <begin position="237"/>
        <end position="346"/>
    </location>
</feature>
<feature type="transmembrane region" description="Helical" evidence="7">
    <location>
        <begin position="324"/>
        <end position="343"/>
    </location>
</feature>
<reference evidence="10" key="1">
    <citation type="submission" date="2018-03" db="EMBL/GenBank/DDBJ databases">
        <title>Lachnoclostridium SNUG30370 gen.nov., sp.nov., isolated from human faeces.</title>
        <authorList>
            <person name="Seo B."/>
            <person name="Jeon K."/>
            <person name="Ko G."/>
        </authorList>
    </citation>
    <scope>NUCLEOTIDE SEQUENCE [LARGE SCALE GENOMIC DNA]</scope>
    <source>
        <strain evidence="10">SNUG30370</strain>
    </source>
</reference>
<evidence type="ECO:0000256" key="7">
    <source>
        <dbReference type="SAM" id="Phobius"/>
    </source>
</evidence>
<evidence type="ECO:0000256" key="6">
    <source>
        <dbReference type="ARBA" id="ARBA00038076"/>
    </source>
</evidence>
<evidence type="ECO:0000259" key="8">
    <source>
        <dbReference type="Pfam" id="PF02687"/>
    </source>
</evidence>
<sequence>MSHTINMLAKRNIQKYKKHYLIVLIVLLIVSTLIFSSFFIVDNLYQMKKNYHISTYGSWYTRIENIDEQTKKGIEIYSKDYFKDIIKYGYVDFQGKYDNYQVGHIEKNIYSLCRVKIIKGRKIQNDQEILINQKVSKKYKLYDQIEIEGKNYTIVGIIQTANKNLPDIYTNLETYQTKDYYSNMSVLSDNHYIQFNDGNNYQEIEIHYDYNPYGYDQNEIHDQVEKATNQLQQTFEFIIIILFVLFALTSTSLKKRMKEMALYRGIGMTTNQLMMMVMQENMLISFLSILIGLLIGVCVSLGYLYLQSKTYHTFIYQISFKETLFLVLVLMSCIFITILIPIYSSSKNALAGTFDSKKFNYIQVRYKKLKKQTLASLATRELWANKRMNICFYVFVLILSLYGLVYFYQGHPIQTKDQNEQSQVELIMATQKEANLFLKEFSQNDIIINHHYIDEGITMTYREIPQSVYKLCQLYYYQSNKDDLKGRFPQKSHEIVVGNHFNHVILSKEWYPNLKVEANQVTFKGKKYRVESSTSSHNDQGNYLGDDNYEIALDEVKLNEKVIIAGEEYTIVGINENEYYNDSMIYMFEDDLKRFNTSDEYYSGYHWYPIKDVIKVEKFMKKHYKARVYEMVTSDELSVSLFSTLNIPKHLLMLALAVGFILMMFLNYNHIENNYQDYLMYHIIGLSYREIKIKQVWKSIKMFLCTLIPCVFYELILLRGSIDHYFPIAQLMILVGIIFLVYLCVYNIPLLIVLKAHQNEEIRKEDN</sequence>
<keyword evidence="3 7" id="KW-0812">Transmembrane</keyword>
<feature type="transmembrane region" description="Helical" evidence="7">
    <location>
        <begin position="728"/>
        <end position="754"/>
    </location>
</feature>
<dbReference type="InterPro" id="IPR003838">
    <property type="entry name" value="ABC3_permease_C"/>
</dbReference>
<comment type="subcellular location">
    <subcellularLocation>
        <location evidence="1">Cell membrane</location>
        <topology evidence="1">Multi-pass membrane protein</topology>
    </subcellularLocation>
</comment>
<keyword evidence="4 7" id="KW-1133">Transmembrane helix</keyword>
<proteinExistence type="inferred from homology"/>
<name>A0A2T3G3J6_9FIRM</name>
<dbReference type="Pfam" id="PF02687">
    <property type="entry name" value="FtsX"/>
    <property type="match status" value="1"/>
</dbReference>
<dbReference type="Proteomes" id="UP000241201">
    <property type="component" value="Unassembled WGS sequence"/>
</dbReference>
<dbReference type="GO" id="GO:0022857">
    <property type="term" value="F:transmembrane transporter activity"/>
    <property type="evidence" value="ECO:0007669"/>
    <property type="project" value="TreeGrafter"/>
</dbReference>
<organism evidence="9 10">
    <name type="scientific">Faecalibacillus faecis</name>
    <dbReference type="NCBI Taxonomy" id="1982628"/>
    <lineage>
        <taxon>Bacteria</taxon>
        <taxon>Bacillati</taxon>
        <taxon>Bacillota</taxon>
        <taxon>Erysipelotrichia</taxon>
        <taxon>Erysipelotrichales</taxon>
        <taxon>Coprobacillaceae</taxon>
        <taxon>Faecalibacillus</taxon>
    </lineage>
</organism>
<feature type="transmembrane region" description="Helical" evidence="7">
    <location>
        <begin position="235"/>
        <end position="253"/>
    </location>
</feature>
<gene>
    <name evidence="9" type="ORF">C7U55_00770</name>
</gene>
<evidence type="ECO:0000256" key="1">
    <source>
        <dbReference type="ARBA" id="ARBA00004651"/>
    </source>
</evidence>
<evidence type="ECO:0000313" key="10">
    <source>
        <dbReference type="Proteomes" id="UP000241201"/>
    </source>
</evidence>
<keyword evidence="10" id="KW-1185">Reference proteome</keyword>
<evidence type="ECO:0000256" key="4">
    <source>
        <dbReference type="ARBA" id="ARBA00022989"/>
    </source>
</evidence>
<evidence type="ECO:0000256" key="5">
    <source>
        <dbReference type="ARBA" id="ARBA00023136"/>
    </source>
</evidence>
<feature type="transmembrane region" description="Helical" evidence="7">
    <location>
        <begin position="283"/>
        <end position="304"/>
    </location>
</feature>
<feature type="transmembrane region" description="Helical" evidence="7">
    <location>
        <begin position="650"/>
        <end position="668"/>
    </location>
</feature>
<protein>
    <recommendedName>
        <fullName evidence="8">ABC3 transporter permease C-terminal domain-containing protein</fullName>
    </recommendedName>
</protein>
<dbReference type="PANTHER" id="PTHR30572">
    <property type="entry name" value="MEMBRANE COMPONENT OF TRANSPORTER-RELATED"/>
    <property type="match status" value="1"/>
</dbReference>
<evidence type="ECO:0000313" key="9">
    <source>
        <dbReference type="EMBL" id="PST42120.1"/>
    </source>
</evidence>
<feature type="transmembrane region" description="Helical" evidence="7">
    <location>
        <begin position="390"/>
        <end position="408"/>
    </location>
</feature>
<dbReference type="RefSeq" id="WP_106986910.1">
    <property type="nucleotide sequence ID" value="NZ_PYLP01000001.1"/>
</dbReference>
<dbReference type="InterPro" id="IPR050250">
    <property type="entry name" value="Macrolide_Exporter_MacB"/>
</dbReference>
<evidence type="ECO:0000256" key="3">
    <source>
        <dbReference type="ARBA" id="ARBA00022692"/>
    </source>
</evidence>
<dbReference type="GeneID" id="77469637"/>
<keyword evidence="2" id="KW-1003">Cell membrane</keyword>
<accession>A0A2T3G3J6</accession>
<dbReference type="PANTHER" id="PTHR30572:SF4">
    <property type="entry name" value="ABC TRANSPORTER PERMEASE YTRF"/>
    <property type="match status" value="1"/>
</dbReference>
<feature type="transmembrane region" description="Helical" evidence="7">
    <location>
        <begin position="702"/>
        <end position="722"/>
    </location>
</feature>